<keyword evidence="3" id="KW-0067">ATP-binding</keyword>
<feature type="non-terminal residue" evidence="9">
    <location>
        <position position="336"/>
    </location>
</feature>
<dbReference type="PANTHER" id="PTHR13710:SF154">
    <property type="entry name" value="RECQ HELICASE, PUTATIVE (AFU_ORTHOLOGUE AFUA_6G14720)-RELATED"/>
    <property type="match status" value="1"/>
</dbReference>
<evidence type="ECO:0000256" key="5">
    <source>
        <dbReference type="ARBA" id="ARBA00034808"/>
    </source>
</evidence>
<evidence type="ECO:0000313" key="9">
    <source>
        <dbReference type="EMBL" id="KAF2187528.1"/>
    </source>
</evidence>
<feature type="non-terminal residue" evidence="9">
    <location>
        <position position="1"/>
    </location>
</feature>
<organism evidence="9 10">
    <name type="scientific">Zopfia rhizophila CBS 207.26</name>
    <dbReference type="NCBI Taxonomy" id="1314779"/>
    <lineage>
        <taxon>Eukaryota</taxon>
        <taxon>Fungi</taxon>
        <taxon>Dikarya</taxon>
        <taxon>Ascomycota</taxon>
        <taxon>Pezizomycotina</taxon>
        <taxon>Dothideomycetes</taxon>
        <taxon>Dothideomycetes incertae sedis</taxon>
        <taxon>Zopfiaceae</taxon>
        <taxon>Zopfia</taxon>
    </lineage>
</organism>
<dbReference type="PANTHER" id="PTHR13710">
    <property type="entry name" value="DNA HELICASE RECQ FAMILY MEMBER"/>
    <property type="match status" value="1"/>
</dbReference>
<evidence type="ECO:0000256" key="4">
    <source>
        <dbReference type="ARBA" id="ARBA00034617"/>
    </source>
</evidence>
<gene>
    <name evidence="9" type="ORF">K469DRAFT_770513</name>
</gene>
<dbReference type="GO" id="GO:0000724">
    <property type="term" value="P:double-strand break repair via homologous recombination"/>
    <property type="evidence" value="ECO:0007669"/>
    <property type="project" value="TreeGrafter"/>
</dbReference>
<dbReference type="SMART" id="SM00487">
    <property type="entry name" value="DEXDc"/>
    <property type="match status" value="1"/>
</dbReference>
<evidence type="ECO:0000256" key="6">
    <source>
        <dbReference type="SAM" id="MobiDB-lite"/>
    </source>
</evidence>
<reference evidence="9" key="1">
    <citation type="journal article" date="2020" name="Stud. Mycol.">
        <title>101 Dothideomycetes genomes: a test case for predicting lifestyles and emergence of pathogens.</title>
        <authorList>
            <person name="Haridas S."/>
            <person name="Albert R."/>
            <person name="Binder M."/>
            <person name="Bloem J."/>
            <person name="Labutti K."/>
            <person name="Salamov A."/>
            <person name="Andreopoulos B."/>
            <person name="Baker S."/>
            <person name="Barry K."/>
            <person name="Bills G."/>
            <person name="Bluhm B."/>
            <person name="Cannon C."/>
            <person name="Castanera R."/>
            <person name="Culley D."/>
            <person name="Daum C."/>
            <person name="Ezra D."/>
            <person name="Gonzalez J."/>
            <person name="Henrissat B."/>
            <person name="Kuo A."/>
            <person name="Liang C."/>
            <person name="Lipzen A."/>
            <person name="Lutzoni F."/>
            <person name="Magnuson J."/>
            <person name="Mondo S."/>
            <person name="Nolan M."/>
            <person name="Ohm R."/>
            <person name="Pangilinan J."/>
            <person name="Park H.-J."/>
            <person name="Ramirez L."/>
            <person name="Alfaro M."/>
            <person name="Sun H."/>
            <person name="Tritt A."/>
            <person name="Yoshinaga Y."/>
            <person name="Zwiers L.-H."/>
            <person name="Turgeon B."/>
            <person name="Goodwin S."/>
            <person name="Spatafora J."/>
            <person name="Crous P."/>
            <person name="Grigoriev I."/>
        </authorList>
    </citation>
    <scope>NUCLEOTIDE SEQUENCE</scope>
    <source>
        <strain evidence="9">CBS 207.26</strain>
    </source>
</reference>
<dbReference type="GO" id="GO:0005737">
    <property type="term" value="C:cytoplasm"/>
    <property type="evidence" value="ECO:0007669"/>
    <property type="project" value="TreeGrafter"/>
</dbReference>
<dbReference type="Pfam" id="PF00271">
    <property type="entry name" value="Helicase_C"/>
    <property type="match status" value="1"/>
</dbReference>
<dbReference type="GO" id="GO:0005524">
    <property type="term" value="F:ATP binding"/>
    <property type="evidence" value="ECO:0007669"/>
    <property type="project" value="UniProtKB-KW"/>
</dbReference>
<protein>
    <recommendedName>
        <fullName evidence="5">DNA 3'-5' helicase</fullName>
        <ecNumber evidence="5">5.6.2.4</ecNumber>
    </recommendedName>
</protein>
<evidence type="ECO:0000256" key="3">
    <source>
        <dbReference type="ARBA" id="ARBA00022840"/>
    </source>
</evidence>
<dbReference type="CDD" id="cd17920">
    <property type="entry name" value="DEXHc_RecQ"/>
    <property type="match status" value="1"/>
</dbReference>
<sequence length="336" mass="37670">SAVDGDGGRTKRKRAPFESEAEEGRIERWQRLRKMNAAVQLKRMMGKEAVFRGVQEEAITAITAGESPVVAVMPTGAGKSLLFMLPAWAEQGGTTVVVVPLIALRGDMKQRCKRLGISCAEWEGRRPPDAAAVVLVTPESAVSEDFMTFLNRLKATRQLDRIVIDECHIVLNRRYTFRKQMQQLGKLVAAETQMVLLTATLPPDEEEELYRRMHFKRDQVKMFRARTARVNVAYRVVKVGGTGRRREKEKVVLDLIKRKLGRYETGKVVVYCNTVGKVKEIAGALGCNAYHHHAVGKDSMLKEFMEGKQRVIVATSALGMGVDIPDIRCIIHVDRP</sequence>
<keyword evidence="10" id="KW-1185">Reference proteome</keyword>
<dbReference type="GO" id="GO:0003676">
    <property type="term" value="F:nucleic acid binding"/>
    <property type="evidence" value="ECO:0007669"/>
    <property type="project" value="InterPro"/>
</dbReference>
<comment type="catalytic activity">
    <reaction evidence="4">
        <text>Couples ATP hydrolysis with the unwinding of duplex DNA by translocating in the 3'-5' direction.</text>
        <dbReference type="EC" id="5.6.2.4"/>
    </reaction>
</comment>
<dbReference type="SUPFAM" id="SSF52540">
    <property type="entry name" value="P-loop containing nucleoside triphosphate hydrolases"/>
    <property type="match status" value="1"/>
</dbReference>
<dbReference type="Pfam" id="PF00270">
    <property type="entry name" value="DEAD"/>
    <property type="match status" value="1"/>
</dbReference>
<evidence type="ECO:0000313" key="10">
    <source>
        <dbReference type="Proteomes" id="UP000800200"/>
    </source>
</evidence>
<dbReference type="EMBL" id="ML994626">
    <property type="protein sequence ID" value="KAF2187528.1"/>
    <property type="molecule type" value="Genomic_DNA"/>
</dbReference>
<comment type="similarity">
    <text evidence="1">Belongs to the helicase family. RecQ subfamily.</text>
</comment>
<dbReference type="EC" id="5.6.2.4" evidence="5"/>
<dbReference type="PROSITE" id="PS51194">
    <property type="entry name" value="HELICASE_CTER"/>
    <property type="match status" value="1"/>
</dbReference>
<evidence type="ECO:0000256" key="1">
    <source>
        <dbReference type="ARBA" id="ARBA00005446"/>
    </source>
</evidence>
<dbReference type="Gene3D" id="3.40.50.300">
    <property type="entry name" value="P-loop containing nucleotide triphosphate hydrolases"/>
    <property type="match status" value="2"/>
</dbReference>
<evidence type="ECO:0000259" key="8">
    <source>
        <dbReference type="PROSITE" id="PS51194"/>
    </source>
</evidence>
<feature type="region of interest" description="Disordered" evidence="6">
    <location>
        <begin position="1"/>
        <end position="21"/>
    </location>
</feature>
<dbReference type="GO" id="GO:0005694">
    <property type="term" value="C:chromosome"/>
    <property type="evidence" value="ECO:0007669"/>
    <property type="project" value="TreeGrafter"/>
</dbReference>
<dbReference type="OrthoDB" id="2608216at2759"/>
<name>A0A6A6EAG7_9PEZI</name>
<evidence type="ECO:0000256" key="2">
    <source>
        <dbReference type="ARBA" id="ARBA00022741"/>
    </source>
</evidence>
<dbReference type="InterPro" id="IPR011545">
    <property type="entry name" value="DEAD/DEAH_box_helicase_dom"/>
</dbReference>
<dbReference type="GO" id="GO:0043138">
    <property type="term" value="F:3'-5' DNA helicase activity"/>
    <property type="evidence" value="ECO:0007669"/>
    <property type="project" value="UniProtKB-EC"/>
</dbReference>
<proteinExistence type="inferred from homology"/>
<dbReference type="AlphaFoldDB" id="A0A6A6EAG7"/>
<dbReference type="InterPro" id="IPR001650">
    <property type="entry name" value="Helicase_C-like"/>
</dbReference>
<dbReference type="InterPro" id="IPR014001">
    <property type="entry name" value="Helicase_ATP-bd"/>
</dbReference>
<keyword evidence="9" id="KW-0378">Hydrolase</keyword>
<accession>A0A6A6EAG7</accession>
<dbReference type="GO" id="GO:0016787">
    <property type="term" value="F:hydrolase activity"/>
    <property type="evidence" value="ECO:0007669"/>
    <property type="project" value="UniProtKB-KW"/>
</dbReference>
<evidence type="ECO:0000259" key="7">
    <source>
        <dbReference type="PROSITE" id="PS51192"/>
    </source>
</evidence>
<dbReference type="Proteomes" id="UP000800200">
    <property type="component" value="Unassembled WGS sequence"/>
</dbReference>
<feature type="domain" description="Helicase ATP-binding" evidence="7">
    <location>
        <begin position="60"/>
        <end position="219"/>
    </location>
</feature>
<keyword evidence="2" id="KW-0547">Nucleotide-binding</keyword>
<feature type="domain" description="Helicase C-terminal" evidence="8">
    <location>
        <begin position="255"/>
        <end position="336"/>
    </location>
</feature>
<dbReference type="GO" id="GO:0009378">
    <property type="term" value="F:four-way junction helicase activity"/>
    <property type="evidence" value="ECO:0007669"/>
    <property type="project" value="TreeGrafter"/>
</dbReference>
<dbReference type="PROSITE" id="PS51192">
    <property type="entry name" value="HELICASE_ATP_BIND_1"/>
    <property type="match status" value="1"/>
</dbReference>
<dbReference type="InterPro" id="IPR027417">
    <property type="entry name" value="P-loop_NTPase"/>
</dbReference>